<dbReference type="PANTHER" id="PTHR14187:SF5">
    <property type="entry name" value="HEAT SHOCK 70 KDA PROTEIN 12A"/>
    <property type="match status" value="1"/>
</dbReference>
<name>A0A9D4QRQ1_DREPO</name>
<gene>
    <name evidence="1" type="ORF">DPMN_114143</name>
</gene>
<dbReference type="Proteomes" id="UP000828390">
    <property type="component" value="Unassembled WGS sequence"/>
</dbReference>
<proteinExistence type="predicted"/>
<dbReference type="EMBL" id="JAIWYP010000004">
    <property type="protein sequence ID" value="KAH3840688.1"/>
    <property type="molecule type" value="Genomic_DNA"/>
</dbReference>
<keyword evidence="2" id="KW-1185">Reference proteome</keyword>
<dbReference type="AlphaFoldDB" id="A0A9D4QRQ1"/>
<accession>A0A9D4QRQ1</accession>
<reference evidence="1" key="2">
    <citation type="submission" date="2020-11" db="EMBL/GenBank/DDBJ databases">
        <authorList>
            <person name="McCartney M.A."/>
            <person name="Auch B."/>
            <person name="Kono T."/>
            <person name="Mallez S."/>
            <person name="Becker A."/>
            <person name="Gohl D.M."/>
            <person name="Silverstein K.A.T."/>
            <person name="Koren S."/>
            <person name="Bechman K.B."/>
            <person name="Herman A."/>
            <person name="Abrahante J.E."/>
            <person name="Garbe J."/>
        </authorList>
    </citation>
    <scope>NUCLEOTIDE SEQUENCE</scope>
    <source>
        <strain evidence="1">Duluth1</strain>
        <tissue evidence="1">Whole animal</tissue>
    </source>
</reference>
<evidence type="ECO:0000313" key="1">
    <source>
        <dbReference type="EMBL" id="KAH3840688.1"/>
    </source>
</evidence>
<dbReference type="PANTHER" id="PTHR14187">
    <property type="entry name" value="ALPHA KINASE/ELONGATION FACTOR 2 KINASE"/>
    <property type="match status" value="1"/>
</dbReference>
<protein>
    <submittedName>
        <fullName evidence="1">Uncharacterized protein</fullName>
    </submittedName>
</protein>
<evidence type="ECO:0000313" key="2">
    <source>
        <dbReference type="Proteomes" id="UP000828390"/>
    </source>
</evidence>
<organism evidence="1 2">
    <name type="scientific">Dreissena polymorpha</name>
    <name type="common">Zebra mussel</name>
    <name type="synonym">Mytilus polymorpha</name>
    <dbReference type="NCBI Taxonomy" id="45954"/>
    <lineage>
        <taxon>Eukaryota</taxon>
        <taxon>Metazoa</taxon>
        <taxon>Spiralia</taxon>
        <taxon>Lophotrochozoa</taxon>
        <taxon>Mollusca</taxon>
        <taxon>Bivalvia</taxon>
        <taxon>Autobranchia</taxon>
        <taxon>Heteroconchia</taxon>
        <taxon>Euheterodonta</taxon>
        <taxon>Imparidentia</taxon>
        <taxon>Neoheterodontei</taxon>
        <taxon>Myida</taxon>
        <taxon>Dreissenoidea</taxon>
        <taxon>Dreissenidae</taxon>
        <taxon>Dreissena</taxon>
    </lineage>
</organism>
<dbReference type="OrthoDB" id="6144806at2759"/>
<comment type="caution">
    <text evidence="1">The sequence shown here is derived from an EMBL/GenBank/DDBJ whole genome shotgun (WGS) entry which is preliminary data.</text>
</comment>
<sequence length="219" mass="24101">MFSKTCADIVQHVKKLLQNSVTMGTSTFLMVGGFSESPMLQDAIKKGFPDKKVVVPPDAGLTVLKEAVIFGHNSKMIVSRIAKYTYGIKCYLPFDPSKHPEQRKFKLDGIYQVRGCFSKLVEVGQSVSPDKPVGTKTYLPHENRSGFTIKLFASPKTDPLFVDEEGSFPIGEVGVDCQDDRGKISSADVSLIFGGTELEVKAVHTKTDRETKAKFDFLG</sequence>
<reference evidence="1" key="1">
    <citation type="journal article" date="2019" name="bioRxiv">
        <title>The Genome of the Zebra Mussel, Dreissena polymorpha: A Resource for Invasive Species Research.</title>
        <authorList>
            <person name="McCartney M.A."/>
            <person name="Auch B."/>
            <person name="Kono T."/>
            <person name="Mallez S."/>
            <person name="Zhang Y."/>
            <person name="Obille A."/>
            <person name="Becker A."/>
            <person name="Abrahante J.E."/>
            <person name="Garbe J."/>
            <person name="Badalamenti J.P."/>
            <person name="Herman A."/>
            <person name="Mangelson H."/>
            <person name="Liachko I."/>
            <person name="Sullivan S."/>
            <person name="Sone E.D."/>
            <person name="Koren S."/>
            <person name="Silverstein K.A.T."/>
            <person name="Beckman K.B."/>
            <person name="Gohl D.M."/>
        </authorList>
    </citation>
    <scope>NUCLEOTIDE SEQUENCE</scope>
    <source>
        <strain evidence="1">Duluth1</strain>
        <tissue evidence="1">Whole animal</tissue>
    </source>
</reference>